<dbReference type="SUPFAM" id="SSF52047">
    <property type="entry name" value="RNI-like"/>
    <property type="match status" value="1"/>
</dbReference>
<dbReference type="InterPro" id="IPR001810">
    <property type="entry name" value="F-box_dom"/>
</dbReference>
<evidence type="ECO:0000259" key="1">
    <source>
        <dbReference type="Pfam" id="PF12937"/>
    </source>
</evidence>
<dbReference type="InterPro" id="IPR032675">
    <property type="entry name" value="LRR_dom_sf"/>
</dbReference>
<gene>
    <name evidence="2" type="ORF">OE88DRAFT_1809812</name>
</gene>
<protein>
    <recommendedName>
        <fullName evidence="1">F-box domain-containing protein</fullName>
    </recommendedName>
</protein>
<dbReference type="Gene3D" id="3.80.10.10">
    <property type="entry name" value="Ribonuclease Inhibitor"/>
    <property type="match status" value="1"/>
</dbReference>
<organism evidence="2 3">
    <name type="scientific">Heliocybe sulcata</name>
    <dbReference type="NCBI Taxonomy" id="5364"/>
    <lineage>
        <taxon>Eukaryota</taxon>
        <taxon>Fungi</taxon>
        <taxon>Dikarya</taxon>
        <taxon>Basidiomycota</taxon>
        <taxon>Agaricomycotina</taxon>
        <taxon>Agaricomycetes</taxon>
        <taxon>Gloeophyllales</taxon>
        <taxon>Gloeophyllaceae</taxon>
        <taxon>Heliocybe</taxon>
    </lineage>
</organism>
<dbReference type="SUPFAM" id="SSF81383">
    <property type="entry name" value="F-box domain"/>
    <property type="match status" value="1"/>
</dbReference>
<feature type="domain" description="F-box" evidence="1">
    <location>
        <begin position="13"/>
        <end position="67"/>
    </location>
</feature>
<evidence type="ECO:0000313" key="2">
    <source>
        <dbReference type="EMBL" id="TFK48920.1"/>
    </source>
</evidence>
<keyword evidence="3" id="KW-1185">Reference proteome</keyword>
<dbReference type="Pfam" id="PF12937">
    <property type="entry name" value="F-box-like"/>
    <property type="match status" value="1"/>
</dbReference>
<sequence length="454" mass="51700">MSLDQVPMAAFAFNSLPTEILTYIFSLALDTIDPAPYTQTSFLLSVSAVCGQWRVAALESPRLWVNVGCDLYNSKPGHGNLLYMHLLRSKMFPVNLFLHGTQPWNTAQWKMDTNMRILTSHVQKWRRLVLKCDFITACLALRFLYPFGACLDSLKSLDVLPIWGSLQPGEYEPCPPFLAILEQSRAWLAPALTELHIGLRLPPKWYRFFALPKLTKLVFSYDSRLQHPLIWEELALVLKLCTHLEHLTIAAPIAAVRPFRGPLVGLVLRTLQTLELFLGCCHFPDSQSTMRIMLGNVSYPKLERLHLSHMPDLGWSYAQVIPERYANLQTLVFIHRCTVCEFCGRISIPFIRLFPSLTHLHFGGDYQLEAVLTTLISSIRMSKIMSTSWMPKLRDLAFLLYHIPGGKELRAQLEMLKTFLKLHGGIEELHLWSQSGDGAQDLWQHLSVETGSSD</sequence>
<proteinExistence type="predicted"/>
<dbReference type="InterPro" id="IPR036047">
    <property type="entry name" value="F-box-like_dom_sf"/>
</dbReference>
<dbReference type="Gene3D" id="1.20.1280.50">
    <property type="match status" value="1"/>
</dbReference>
<reference evidence="2 3" key="1">
    <citation type="journal article" date="2019" name="Nat. Ecol. Evol.">
        <title>Megaphylogeny resolves global patterns of mushroom evolution.</title>
        <authorList>
            <person name="Varga T."/>
            <person name="Krizsan K."/>
            <person name="Foldi C."/>
            <person name="Dima B."/>
            <person name="Sanchez-Garcia M."/>
            <person name="Sanchez-Ramirez S."/>
            <person name="Szollosi G.J."/>
            <person name="Szarkandi J.G."/>
            <person name="Papp V."/>
            <person name="Albert L."/>
            <person name="Andreopoulos W."/>
            <person name="Angelini C."/>
            <person name="Antonin V."/>
            <person name="Barry K.W."/>
            <person name="Bougher N.L."/>
            <person name="Buchanan P."/>
            <person name="Buyck B."/>
            <person name="Bense V."/>
            <person name="Catcheside P."/>
            <person name="Chovatia M."/>
            <person name="Cooper J."/>
            <person name="Damon W."/>
            <person name="Desjardin D."/>
            <person name="Finy P."/>
            <person name="Geml J."/>
            <person name="Haridas S."/>
            <person name="Hughes K."/>
            <person name="Justo A."/>
            <person name="Karasinski D."/>
            <person name="Kautmanova I."/>
            <person name="Kiss B."/>
            <person name="Kocsube S."/>
            <person name="Kotiranta H."/>
            <person name="LaButti K.M."/>
            <person name="Lechner B.E."/>
            <person name="Liimatainen K."/>
            <person name="Lipzen A."/>
            <person name="Lukacs Z."/>
            <person name="Mihaltcheva S."/>
            <person name="Morgado L.N."/>
            <person name="Niskanen T."/>
            <person name="Noordeloos M.E."/>
            <person name="Ohm R.A."/>
            <person name="Ortiz-Santana B."/>
            <person name="Ovrebo C."/>
            <person name="Racz N."/>
            <person name="Riley R."/>
            <person name="Savchenko A."/>
            <person name="Shiryaev A."/>
            <person name="Soop K."/>
            <person name="Spirin V."/>
            <person name="Szebenyi C."/>
            <person name="Tomsovsky M."/>
            <person name="Tulloss R.E."/>
            <person name="Uehling J."/>
            <person name="Grigoriev I.V."/>
            <person name="Vagvolgyi C."/>
            <person name="Papp T."/>
            <person name="Martin F.M."/>
            <person name="Miettinen O."/>
            <person name="Hibbett D.S."/>
            <person name="Nagy L.G."/>
        </authorList>
    </citation>
    <scope>NUCLEOTIDE SEQUENCE [LARGE SCALE GENOMIC DNA]</scope>
    <source>
        <strain evidence="2 3">OMC1185</strain>
    </source>
</reference>
<name>A0A5C3MV06_9AGAM</name>
<evidence type="ECO:0000313" key="3">
    <source>
        <dbReference type="Proteomes" id="UP000305948"/>
    </source>
</evidence>
<dbReference type="OrthoDB" id="3139399at2759"/>
<dbReference type="Proteomes" id="UP000305948">
    <property type="component" value="Unassembled WGS sequence"/>
</dbReference>
<dbReference type="EMBL" id="ML213517">
    <property type="protein sequence ID" value="TFK48920.1"/>
    <property type="molecule type" value="Genomic_DNA"/>
</dbReference>
<accession>A0A5C3MV06</accession>
<dbReference type="AlphaFoldDB" id="A0A5C3MV06"/>